<protein>
    <submittedName>
        <fullName evidence="1">Uncharacterized protein</fullName>
    </submittedName>
</protein>
<dbReference type="EMBL" id="BPLR01018285">
    <property type="protein sequence ID" value="GIY98395.1"/>
    <property type="molecule type" value="Genomic_DNA"/>
</dbReference>
<accession>A0AAV4XT64</accession>
<keyword evidence="2" id="KW-1185">Reference proteome</keyword>
<name>A0AAV4XT64_CAEEX</name>
<comment type="caution">
    <text evidence="1">The sequence shown here is derived from an EMBL/GenBank/DDBJ whole genome shotgun (WGS) entry which is preliminary data.</text>
</comment>
<dbReference type="Proteomes" id="UP001054945">
    <property type="component" value="Unassembled WGS sequence"/>
</dbReference>
<sequence length="129" mass="14982">MLFQASSWCMNSAQAHISRFLQKWFSRFVMDFFVRFLQHYTLSIILVVQETSMSLSELLGTMGFGYIVLLLQLRAWRHARDQIEYKKCDTKIIYTSEIYIFLAKEGPLTKGDFSLAEARSKLASAFCSI</sequence>
<evidence type="ECO:0000313" key="1">
    <source>
        <dbReference type="EMBL" id="GIY98395.1"/>
    </source>
</evidence>
<reference evidence="1 2" key="1">
    <citation type="submission" date="2021-06" db="EMBL/GenBank/DDBJ databases">
        <title>Caerostris extrusa draft genome.</title>
        <authorList>
            <person name="Kono N."/>
            <person name="Arakawa K."/>
        </authorList>
    </citation>
    <scope>NUCLEOTIDE SEQUENCE [LARGE SCALE GENOMIC DNA]</scope>
</reference>
<gene>
    <name evidence="1" type="ORF">CEXT_252971</name>
</gene>
<dbReference type="AlphaFoldDB" id="A0AAV4XT64"/>
<evidence type="ECO:0000313" key="2">
    <source>
        <dbReference type="Proteomes" id="UP001054945"/>
    </source>
</evidence>
<organism evidence="1 2">
    <name type="scientific">Caerostris extrusa</name>
    <name type="common">Bark spider</name>
    <name type="synonym">Caerostris bankana</name>
    <dbReference type="NCBI Taxonomy" id="172846"/>
    <lineage>
        <taxon>Eukaryota</taxon>
        <taxon>Metazoa</taxon>
        <taxon>Ecdysozoa</taxon>
        <taxon>Arthropoda</taxon>
        <taxon>Chelicerata</taxon>
        <taxon>Arachnida</taxon>
        <taxon>Araneae</taxon>
        <taxon>Araneomorphae</taxon>
        <taxon>Entelegynae</taxon>
        <taxon>Araneoidea</taxon>
        <taxon>Araneidae</taxon>
        <taxon>Caerostris</taxon>
    </lineage>
</organism>
<proteinExistence type="predicted"/>